<dbReference type="Proteomes" id="UP001164653">
    <property type="component" value="Chromosome"/>
</dbReference>
<dbReference type="EMBL" id="CP112998">
    <property type="protein sequence ID" value="WAC09438.1"/>
    <property type="molecule type" value="Genomic_DNA"/>
</dbReference>
<evidence type="ECO:0000259" key="10">
    <source>
        <dbReference type="SMART" id="SM00471"/>
    </source>
</evidence>
<evidence type="ECO:0000256" key="5">
    <source>
        <dbReference type="ARBA" id="ARBA00022989"/>
    </source>
</evidence>
<evidence type="ECO:0000256" key="8">
    <source>
        <dbReference type="SAM" id="Coils"/>
    </source>
</evidence>
<feature type="transmembrane region" description="Helical" evidence="9">
    <location>
        <begin position="289"/>
        <end position="312"/>
    </location>
</feature>
<comment type="subcellular location">
    <subcellularLocation>
        <location evidence="1">Cell membrane</location>
    </subcellularLocation>
</comment>
<name>A0A9E8SI74_9BACT</name>
<feature type="coiled-coil region" evidence="8">
    <location>
        <begin position="179"/>
        <end position="214"/>
    </location>
</feature>
<keyword evidence="3 9" id="KW-0812">Transmembrane</keyword>
<keyword evidence="6" id="KW-0051">Antiviral defense</keyword>
<feature type="domain" description="HD/PDEase" evidence="10">
    <location>
        <begin position="26"/>
        <end position="141"/>
    </location>
</feature>
<evidence type="ECO:0000256" key="6">
    <source>
        <dbReference type="ARBA" id="ARBA00023118"/>
    </source>
</evidence>
<dbReference type="CDD" id="cd00077">
    <property type="entry name" value="HDc"/>
    <property type="match status" value="1"/>
</dbReference>
<evidence type="ECO:0000313" key="12">
    <source>
        <dbReference type="Proteomes" id="UP001164653"/>
    </source>
</evidence>
<keyword evidence="2" id="KW-1003">Cell membrane</keyword>
<dbReference type="GO" id="GO:0005886">
    <property type="term" value="C:plasma membrane"/>
    <property type="evidence" value="ECO:0007669"/>
    <property type="project" value="UniProtKB-SubCell"/>
</dbReference>
<sequence length="412" mass="47563">MNYNHRLDKVKHHVHHFFGTKSLAQLSYHNLLHTEAVVSNAVKIANHYRLEDRETFIVVTSAWFHDTGYSTGEAVGHEKRGAEMAEEFLKSEEIDDTVIEEVKGCIMATVWPQNPDNFLQQIVCDADLFHLGTADFADWNKLVRKEAEQRAGKKIDKSDWRKSTIKLLETHTFQTDYCRDLLDKQKKKNLDKLREKEQEDVVEKEKEMEAETITLPIKEEGVSFPEMAEGKKSKADRPDKGIETMFRISSNNHQRLSDMADNKAHIMITTTSIIISVLLSVLVRKLEDNTYLIIPTMLLLTICMITMVFSILSTRPTIPHGTFTQEDIETKNVNLLFFGNFYRMSFHDYSVGMQRMMNDREFLYGSLTKDVYSQGVVLGRKYRLLRVAYNVFMFGIVVSVIAFVIASVLFEH</sequence>
<dbReference type="Pfam" id="PF01966">
    <property type="entry name" value="HD"/>
    <property type="match status" value="1"/>
</dbReference>
<accession>A0A9E8SI74</accession>
<dbReference type="GO" id="GO:0000166">
    <property type="term" value="F:nucleotide binding"/>
    <property type="evidence" value="ECO:0007669"/>
    <property type="project" value="UniProtKB-KW"/>
</dbReference>
<dbReference type="AlphaFoldDB" id="A0A9E8SI74"/>
<gene>
    <name evidence="11" type="ORF">ON006_16940</name>
</gene>
<keyword evidence="7 9" id="KW-0472">Membrane</keyword>
<organism evidence="11 12">
    <name type="scientific">Dyadobacter pollutisoli</name>
    <dbReference type="NCBI Taxonomy" id="2910158"/>
    <lineage>
        <taxon>Bacteria</taxon>
        <taxon>Pseudomonadati</taxon>
        <taxon>Bacteroidota</taxon>
        <taxon>Cytophagia</taxon>
        <taxon>Cytophagales</taxon>
        <taxon>Spirosomataceae</taxon>
        <taxon>Dyadobacter</taxon>
    </lineage>
</organism>
<keyword evidence="5 9" id="KW-1133">Transmembrane helix</keyword>
<keyword evidence="12" id="KW-1185">Reference proteome</keyword>
<keyword evidence="8" id="KW-0175">Coiled coil</keyword>
<proteinExistence type="predicted"/>
<dbReference type="Pfam" id="PF18967">
    <property type="entry name" value="PycTM"/>
    <property type="match status" value="1"/>
</dbReference>
<evidence type="ECO:0000256" key="4">
    <source>
        <dbReference type="ARBA" id="ARBA00022741"/>
    </source>
</evidence>
<evidence type="ECO:0000256" key="9">
    <source>
        <dbReference type="SAM" id="Phobius"/>
    </source>
</evidence>
<protein>
    <submittedName>
        <fullName evidence="11">DUF5706 domain-containing protein</fullName>
    </submittedName>
</protein>
<dbReference type="InterPro" id="IPR003607">
    <property type="entry name" value="HD/PDEase_dom"/>
</dbReference>
<dbReference type="SUPFAM" id="SSF109604">
    <property type="entry name" value="HD-domain/PDEase-like"/>
    <property type="match status" value="1"/>
</dbReference>
<evidence type="ECO:0000313" key="11">
    <source>
        <dbReference type="EMBL" id="WAC09438.1"/>
    </source>
</evidence>
<evidence type="ECO:0000256" key="2">
    <source>
        <dbReference type="ARBA" id="ARBA00022475"/>
    </source>
</evidence>
<reference evidence="11" key="1">
    <citation type="submission" date="2022-11" db="EMBL/GenBank/DDBJ databases">
        <title>Dyadobacter pollutisoli sp. nov., isolated from plastic dumped soil.</title>
        <authorList>
            <person name="Kim J.M."/>
            <person name="Kim K.R."/>
            <person name="Lee J.K."/>
            <person name="Hao L."/>
            <person name="Jeon C.O."/>
        </authorList>
    </citation>
    <scope>NUCLEOTIDE SEQUENCE</scope>
    <source>
        <strain evidence="11">U1</strain>
    </source>
</reference>
<feature type="transmembrane region" description="Helical" evidence="9">
    <location>
        <begin position="387"/>
        <end position="410"/>
    </location>
</feature>
<dbReference type="InterPro" id="IPR006674">
    <property type="entry name" value="HD_domain"/>
</dbReference>
<keyword evidence="4" id="KW-0547">Nucleotide-binding</keyword>
<feature type="transmembrane region" description="Helical" evidence="9">
    <location>
        <begin position="264"/>
        <end position="283"/>
    </location>
</feature>
<dbReference type="GO" id="GO:0051607">
    <property type="term" value="P:defense response to virus"/>
    <property type="evidence" value="ECO:0007669"/>
    <property type="project" value="UniProtKB-KW"/>
</dbReference>
<evidence type="ECO:0000256" key="7">
    <source>
        <dbReference type="ARBA" id="ARBA00023136"/>
    </source>
</evidence>
<evidence type="ECO:0000256" key="1">
    <source>
        <dbReference type="ARBA" id="ARBA00004236"/>
    </source>
</evidence>
<dbReference type="RefSeq" id="WP_244820556.1">
    <property type="nucleotide sequence ID" value="NZ_CP112998.1"/>
</dbReference>
<dbReference type="Gene3D" id="1.10.3210.10">
    <property type="entry name" value="Hypothetical protein af1432"/>
    <property type="match status" value="1"/>
</dbReference>
<dbReference type="SMART" id="SM00471">
    <property type="entry name" value="HDc"/>
    <property type="match status" value="1"/>
</dbReference>
<dbReference type="InterPro" id="IPR043760">
    <property type="entry name" value="PycTM_dom"/>
</dbReference>
<dbReference type="KEGG" id="dpf:ON006_16940"/>
<evidence type="ECO:0000256" key="3">
    <source>
        <dbReference type="ARBA" id="ARBA00022692"/>
    </source>
</evidence>